<dbReference type="EMBL" id="SACP01000001">
    <property type="protein sequence ID" value="RVU21652.1"/>
    <property type="molecule type" value="Genomic_DNA"/>
</dbReference>
<dbReference type="Proteomes" id="UP000286997">
    <property type="component" value="Unassembled WGS sequence"/>
</dbReference>
<accession>A0A3S2VF77</accession>
<dbReference type="PANTHER" id="PTHR43072">
    <property type="entry name" value="N-ACETYLTRANSFERASE"/>
    <property type="match status" value="1"/>
</dbReference>
<comment type="caution">
    <text evidence="2">The sequence shown here is derived from an EMBL/GenBank/DDBJ whole genome shotgun (WGS) entry which is preliminary data.</text>
</comment>
<keyword evidence="2" id="KW-0808">Transferase</keyword>
<dbReference type="Gene3D" id="3.40.630.30">
    <property type="match status" value="1"/>
</dbReference>
<dbReference type="AlphaFoldDB" id="A0A3S2VF77"/>
<dbReference type="Pfam" id="PF00583">
    <property type="entry name" value="Acetyltransf_1"/>
    <property type="match status" value="1"/>
</dbReference>
<gene>
    <name evidence="2" type="ORF">EOE48_00945</name>
</gene>
<reference evidence="2 3" key="1">
    <citation type="submission" date="2019-01" db="EMBL/GenBank/DDBJ databases">
        <authorList>
            <person name="Chen W.-M."/>
        </authorList>
    </citation>
    <scope>NUCLEOTIDE SEQUENCE [LARGE SCALE GENOMIC DNA]</scope>
    <source>
        <strain evidence="2 3">TER-1</strain>
    </source>
</reference>
<evidence type="ECO:0000313" key="2">
    <source>
        <dbReference type="EMBL" id="RVU21652.1"/>
    </source>
</evidence>
<dbReference type="GO" id="GO:0016747">
    <property type="term" value="F:acyltransferase activity, transferring groups other than amino-acyl groups"/>
    <property type="evidence" value="ECO:0007669"/>
    <property type="project" value="InterPro"/>
</dbReference>
<dbReference type="PROSITE" id="PS51186">
    <property type="entry name" value="GNAT"/>
    <property type="match status" value="1"/>
</dbReference>
<protein>
    <submittedName>
        <fullName evidence="2">N-acetyltransferase family protein</fullName>
    </submittedName>
</protein>
<dbReference type="SUPFAM" id="SSF55729">
    <property type="entry name" value="Acyl-CoA N-acyltransferases (Nat)"/>
    <property type="match status" value="1"/>
</dbReference>
<dbReference type="RefSeq" id="WP_127726894.1">
    <property type="nucleotide sequence ID" value="NZ_SACP01000001.1"/>
</dbReference>
<name>A0A3S2VF77_9HYPH</name>
<dbReference type="InterPro" id="IPR000182">
    <property type="entry name" value="GNAT_dom"/>
</dbReference>
<keyword evidence="3" id="KW-1185">Reference proteome</keyword>
<organism evidence="2 3">
    <name type="scientific">Methylobacterium oryzihabitans</name>
    <dbReference type="NCBI Taxonomy" id="2499852"/>
    <lineage>
        <taxon>Bacteria</taxon>
        <taxon>Pseudomonadati</taxon>
        <taxon>Pseudomonadota</taxon>
        <taxon>Alphaproteobacteria</taxon>
        <taxon>Hyphomicrobiales</taxon>
        <taxon>Methylobacteriaceae</taxon>
        <taxon>Methylobacterium</taxon>
    </lineage>
</organism>
<dbReference type="InterPro" id="IPR016181">
    <property type="entry name" value="Acyl_CoA_acyltransferase"/>
</dbReference>
<dbReference type="OrthoDB" id="5459937at2"/>
<evidence type="ECO:0000259" key="1">
    <source>
        <dbReference type="PROSITE" id="PS51186"/>
    </source>
</evidence>
<evidence type="ECO:0000313" key="3">
    <source>
        <dbReference type="Proteomes" id="UP000286997"/>
    </source>
</evidence>
<sequence length="176" mass="18398">MPNPLLRPGTAADIPAVARIYAHAVVTGRASFETEPPGEDEMARRRAALVAGGHPYLVAEVEGRVLGYAYAGPYRPRPAYRFTVEDSVYVDPAATGRGLGRRLLGAVIAAAARAGHRQMIAVIGDSGNAASIGLHAALGFAPAGVLRAVGWKHGTWLDTVLMQRALGPGDGTPPER</sequence>
<feature type="domain" description="N-acetyltransferase" evidence="1">
    <location>
        <begin position="4"/>
        <end position="167"/>
    </location>
</feature>
<dbReference type="PANTHER" id="PTHR43072:SF8">
    <property type="entry name" value="ACYLTRANSFERASE FABY-RELATED"/>
    <property type="match status" value="1"/>
</dbReference>
<proteinExistence type="predicted"/>